<reference evidence="1" key="1">
    <citation type="journal article" date="2014" name="Front. Microbiol.">
        <title>High frequency of phylogenetically diverse reductive dehalogenase-homologous genes in deep subseafloor sedimentary metagenomes.</title>
        <authorList>
            <person name="Kawai M."/>
            <person name="Futagami T."/>
            <person name="Toyoda A."/>
            <person name="Takaki Y."/>
            <person name="Nishi S."/>
            <person name="Hori S."/>
            <person name="Arai W."/>
            <person name="Tsubouchi T."/>
            <person name="Morono Y."/>
            <person name="Uchiyama I."/>
            <person name="Ito T."/>
            <person name="Fujiyama A."/>
            <person name="Inagaki F."/>
            <person name="Takami H."/>
        </authorList>
    </citation>
    <scope>NUCLEOTIDE SEQUENCE</scope>
    <source>
        <strain evidence="1">Expedition CK06-06</strain>
    </source>
</reference>
<gene>
    <name evidence="1" type="ORF">S01H1_03673</name>
</gene>
<comment type="caution">
    <text evidence="1">The sequence shown here is derived from an EMBL/GenBank/DDBJ whole genome shotgun (WGS) entry which is preliminary data.</text>
</comment>
<dbReference type="EMBL" id="BARS01001983">
    <property type="protein sequence ID" value="GAF79313.1"/>
    <property type="molecule type" value="Genomic_DNA"/>
</dbReference>
<evidence type="ECO:0000313" key="1">
    <source>
        <dbReference type="EMBL" id="GAF79313.1"/>
    </source>
</evidence>
<sequence>MPFAKAIYEEDIPVLVVDTNFRHVSEARMLGLPSSCASVVSDYMEETELGGIGRLLAVTPNDDLNTLAAMEYAPLFGRGEVYQLPFREIVAGRRESSAHRRGRYLFGQEMTHSKLSFRVTMGAQIKKTRITEEFTYEDFRQLYGDTAVLMGVLTETKQLIFATAGNELVPKAGHTVIALVDPTVNGSA</sequence>
<dbReference type="AlphaFoldDB" id="X0SE33"/>
<protein>
    <submittedName>
        <fullName evidence="1">Uncharacterized protein</fullName>
    </submittedName>
</protein>
<proteinExistence type="predicted"/>
<accession>X0SE33</accession>
<organism evidence="1">
    <name type="scientific">marine sediment metagenome</name>
    <dbReference type="NCBI Taxonomy" id="412755"/>
    <lineage>
        <taxon>unclassified sequences</taxon>
        <taxon>metagenomes</taxon>
        <taxon>ecological metagenomes</taxon>
    </lineage>
</organism>
<name>X0SE33_9ZZZZ</name>